<evidence type="ECO:0000256" key="2">
    <source>
        <dbReference type="PROSITE-ProRule" id="PRU00168"/>
    </source>
</evidence>
<dbReference type="CDD" id="cd00155">
    <property type="entry name" value="RasGEF"/>
    <property type="match status" value="1"/>
</dbReference>
<dbReference type="Pfam" id="PF00618">
    <property type="entry name" value="RasGEF_N"/>
    <property type="match status" value="1"/>
</dbReference>
<dbReference type="GO" id="GO:0005886">
    <property type="term" value="C:plasma membrane"/>
    <property type="evidence" value="ECO:0007669"/>
    <property type="project" value="TreeGrafter"/>
</dbReference>
<evidence type="ECO:0000259" key="4">
    <source>
        <dbReference type="PROSITE" id="PS50009"/>
    </source>
</evidence>
<dbReference type="InterPro" id="IPR001895">
    <property type="entry name" value="RASGEF_cat_dom"/>
</dbReference>
<organism evidence="6 7">
    <name type="scientific">Planoprotostelium fungivorum</name>
    <dbReference type="NCBI Taxonomy" id="1890364"/>
    <lineage>
        <taxon>Eukaryota</taxon>
        <taxon>Amoebozoa</taxon>
        <taxon>Evosea</taxon>
        <taxon>Variosea</taxon>
        <taxon>Cavosteliida</taxon>
        <taxon>Cavosteliaceae</taxon>
        <taxon>Planoprotostelium</taxon>
    </lineage>
</organism>
<dbReference type="PROSITE" id="PS50009">
    <property type="entry name" value="RASGEF_CAT"/>
    <property type="match status" value="1"/>
</dbReference>
<keyword evidence="1 2" id="KW-0344">Guanine-nucleotide releasing factor</keyword>
<evidence type="ECO:0000313" key="6">
    <source>
        <dbReference type="EMBL" id="PRP78178.1"/>
    </source>
</evidence>
<feature type="compositionally biased region" description="Low complexity" evidence="3">
    <location>
        <begin position="8"/>
        <end position="24"/>
    </location>
</feature>
<dbReference type="SMART" id="SM00229">
    <property type="entry name" value="RasGEFN"/>
    <property type="match status" value="1"/>
</dbReference>
<dbReference type="PROSITE" id="PS50212">
    <property type="entry name" value="RASGEF_NTER"/>
    <property type="match status" value="1"/>
</dbReference>
<dbReference type="Gene3D" id="1.20.870.10">
    <property type="entry name" value="Son of sevenless (SoS) protein Chain: S domain 1"/>
    <property type="match status" value="1"/>
</dbReference>
<dbReference type="STRING" id="1890364.A0A2P6N2J4"/>
<dbReference type="PANTHER" id="PTHR23113:SF366">
    <property type="entry name" value="RAS GUANINE NUCLEOTIDE EXCHANGE FACTOR R"/>
    <property type="match status" value="1"/>
</dbReference>
<dbReference type="CDD" id="cd06224">
    <property type="entry name" value="REM"/>
    <property type="match status" value="1"/>
</dbReference>
<dbReference type="GO" id="GO:0007265">
    <property type="term" value="P:Ras protein signal transduction"/>
    <property type="evidence" value="ECO:0007669"/>
    <property type="project" value="TreeGrafter"/>
</dbReference>
<dbReference type="PANTHER" id="PTHR23113">
    <property type="entry name" value="GUANINE NUCLEOTIDE EXCHANGE FACTOR"/>
    <property type="match status" value="1"/>
</dbReference>
<comment type="caution">
    <text evidence="6">The sequence shown here is derived from an EMBL/GenBank/DDBJ whole genome shotgun (WGS) entry which is preliminary data.</text>
</comment>
<evidence type="ECO:0000256" key="1">
    <source>
        <dbReference type="ARBA" id="ARBA00022658"/>
    </source>
</evidence>
<evidence type="ECO:0000256" key="3">
    <source>
        <dbReference type="SAM" id="MobiDB-lite"/>
    </source>
</evidence>
<name>A0A2P6N2J4_9EUKA</name>
<feature type="domain" description="N-terminal Ras-GEF" evidence="5">
    <location>
        <begin position="724"/>
        <end position="853"/>
    </location>
</feature>
<feature type="region of interest" description="Disordered" evidence="3">
    <location>
        <begin position="1"/>
        <end position="25"/>
    </location>
</feature>
<dbReference type="SMART" id="SM00147">
    <property type="entry name" value="RasGEF"/>
    <property type="match status" value="1"/>
</dbReference>
<accession>A0A2P6N2J4</accession>
<dbReference type="SUPFAM" id="SSF48366">
    <property type="entry name" value="Ras GEF"/>
    <property type="match status" value="1"/>
</dbReference>
<dbReference type="InterPro" id="IPR008937">
    <property type="entry name" value="Ras-like_GEF"/>
</dbReference>
<dbReference type="InterPro" id="IPR036964">
    <property type="entry name" value="RASGEF_cat_dom_sf"/>
</dbReference>
<dbReference type="InterPro" id="IPR023578">
    <property type="entry name" value="Ras_GEF_dom_sf"/>
</dbReference>
<dbReference type="SUPFAM" id="SSF50729">
    <property type="entry name" value="PH domain-like"/>
    <property type="match status" value="1"/>
</dbReference>
<dbReference type="OrthoDB" id="546434at2759"/>
<dbReference type="Gene3D" id="1.10.840.10">
    <property type="entry name" value="Ras guanine-nucleotide exchange factors catalytic domain"/>
    <property type="match status" value="1"/>
</dbReference>
<reference evidence="6 7" key="1">
    <citation type="journal article" date="2018" name="Genome Biol. Evol.">
        <title>Multiple Roots of Fruiting Body Formation in Amoebozoa.</title>
        <authorList>
            <person name="Hillmann F."/>
            <person name="Forbes G."/>
            <person name="Novohradska S."/>
            <person name="Ferling I."/>
            <person name="Riege K."/>
            <person name="Groth M."/>
            <person name="Westermann M."/>
            <person name="Marz M."/>
            <person name="Spaller T."/>
            <person name="Winckler T."/>
            <person name="Schaap P."/>
            <person name="Glockner G."/>
        </authorList>
    </citation>
    <scope>NUCLEOTIDE SEQUENCE [LARGE SCALE GENOMIC DNA]</scope>
    <source>
        <strain evidence="6 7">Jena</strain>
    </source>
</reference>
<sequence length="1122" mass="127189">MFRKLTGSPSFSSPPSRSHSWTPSTADPIGLKQGLITIGNKIKNGEPYWVVLGADAIECYPKRLNRDIPCGEPTKQIPLSDVSSVLEPSVKNGNCLRIEAHMFIGMSQEESESWGAAIRSGIFLCTSAVSTEQQAQTGHWLPGSIKHVLVSFHIIQQNEWKHMRDERHYTQLTRLGAAACQVTEAVAIYTRLLGLKLTNVTSWHHLRDKLEEFFRMMQTYSCTYKDSRMAVSINNLMNLLTKIKGEVAEELSNPTMVRAYSNTAPPSVLRKSGEMHSPRQSPKHIQQIKMNLSKSFSQNQLEKKINRPTISVSADVIATSRPLSPSIRDRVQRKASWIPAKASTMRERPPCTIPNVETLPKVESPPLERNNAVEDLLGCCKDILVCSKDMAELINPLSHIISEQSQVHDTARDGTKSVLNMMKHLERVREEAGVVAGNLTMLAEDVKDGFQQLITAVRDVITTKDPSNFSRISQISSAQIPVSVRLLLRACQAVAEVRVADKRLSYTRGEVDSSLSTLLSTTDVWKSMGRIPEGGIEIHTMDNMIEAIQINRDALSALPELLKKGDTSFLFEGLKRVANSTHGLSSVLDLLCIDMDRIRADSFDSPLEITNRPRKNSLAQDKRTELRNCTHLVNATSVQLLVDSKMFISSNFSRPDLMLAVLRNTTVLLSLQNTMINTLKYYLDVEMQNYDDQMMEEEEEEEEEEYWIEEPDDSRNIVYEAGEEGEVVKAGTLNKLIEKLTASQLNDHKFQKTFLATYRSFTTPTELLTKLIQRYNILIPRLPRDINMDEYAETTIIPIQLRVINTIKLWIESAPFDFDRALRDKVLTFMQKINSEGHSISAKQISSMLQRKAKPVRLTTHLAMKDVHTLNTGALDFSKILQQYPEESIAKCLTIIDSTFFVNIKPDELMNWKGSSSKSISNLAQLSEKFNQVSYWAVSSVLECDRVNDRIKAMEKLLDLCTHLRKMNNFCSLFAIISAMNTVPIYRLSFTKEGMSQKYTKMLDNFMELMSPSGAYKNYLDCLRSINPPCVPYVGVWLTQLLHIDEGNSNKSNGLINFRKMEMFSNVILDVQLYQQMQYRDVGADQQLVSIFMQLPRDYNEDDFYALSHLREPRNAERSDIA</sequence>
<dbReference type="Pfam" id="PF00617">
    <property type="entry name" value="RasGEF"/>
    <property type="match status" value="1"/>
</dbReference>
<dbReference type="Proteomes" id="UP000241769">
    <property type="component" value="Unassembled WGS sequence"/>
</dbReference>
<dbReference type="GO" id="GO:0005085">
    <property type="term" value="F:guanyl-nucleotide exchange factor activity"/>
    <property type="evidence" value="ECO:0007669"/>
    <property type="project" value="UniProtKB-KW"/>
</dbReference>
<dbReference type="InterPro" id="IPR000651">
    <property type="entry name" value="Ras-like_Gua-exchang_fac_N"/>
</dbReference>
<dbReference type="AlphaFoldDB" id="A0A2P6N2J4"/>
<evidence type="ECO:0000259" key="5">
    <source>
        <dbReference type="PROSITE" id="PS50212"/>
    </source>
</evidence>
<protein>
    <submittedName>
        <fullName evidence="6">Uncharacterized protein</fullName>
    </submittedName>
</protein>
<keyword evidence="7" id="KW-1185">Reference proteome</keyword>
<dbReference type="EMBL" id="MDYQ01000237">
    <property type="protein sequence ID" value="PRP78178.1"/>
    <property type="molecule type" value="Genomic_DNA"/>
</dbReference>
<proteinExistence type="predicted"/>
<dbReference type="InParanoid" id="A0A2P6N2J4"/>
<feature type="domain" description="Ras-GEF" evidence="4">
    <location>
        <begin position="885"/>
        <end position="1114"/>
    </location>
</feature>
<gene>
    <name evidence="6" type="ORF">PROFUN_11308</name>
</gene>
<evidence type="ECO:0000313" key="7">
    <source>
        <dbReference type="Proteomes" id="UP000241769"/>
    </source>
</evidence>